<evidence type="ECO:0000313" key="1">
    <source>
        <dbReference type="EMBL" id="SJN40982.1"/>
    </source>
</evidence>
<protein>
    <submittedName>
        <fullName evidence="1">Uncharacterized protein</fullName>
    </submittedName>
</protein>
<reference evidence="1 2" key="1">
    <citation type="submission" date="2017-02" db="EMBL/GenBank/DDBJ databases">
        <authorList>
            <person name="Peterson S.W."/>
        </authorList>
    </citation>
    <scope>NUCLEOTIDE SEQUENCE [LARGE SCALE GENOMIC DNA]</scope>
    <source>
        <strain evidence="1 2">B Mb 05.01</strain>
    </source>
</reference>
<gene>
    <name evidence="1" type="ORF">FM104_11195</name>
</gene>
<dbReference type="Proteomes" id="UP000196320">
    <property type="component" value="Unassembled WGS sequence"/>
</dbReference>
<name>A0A1R4KA07_9MICO</name>
<keyword evidence="2" id="KW-1185">Reference proteome</keyword>
<organism evidence="1 2">
    <name type="scientific">Microbacterium esteraromaticum</name>
    <dbReference type="NCBI Taxonomy" id="57043"/>
    <lineage>
        <taxon>Bacteria</taxon>
        <taxon>Bacillati</taxon>
        <taxon>Actinomycetota</taxon>
        <taxon>Actinomycetes</taxon>
        <taxon>Micrococcales</taxon>
        <taxon>Microbacteriaceae</taxon>
        <taxon>Microbacterium</taxon>
    </lineage>
</organism>
<dbReference type="AlphaFoldDB" id="A0A1R4KA07"/>
<accession>A0A1R4KA07</accession>
<sequence length="40" mass="4524">MMTTMRLFMVMRVLARTRRLTSGAMQPLPRTRASAVSNSP</sequence>
<dbReference type="EMBL" id="FUKO01000026">
    <property type="protein sequence ID" value="SJN40982.1"/>
    <property type="molecule type" value="Genomic_DNA"/>
</dbReference>
<proteinExistence type="predicted"/>
<evidence type="ECO:0000313" key="2">
    <source>
        <dbReference type="Proteomes" id="UP000196320"/>
    </source>
</evidence>